<evidence type="ECO:0000259" key="8">
    <source>
        <dbReference type="PROSITE" id="PS51384"/>
    </source>
</evidence>
<dbReference type="InterPro" id="IPR017927">
    <property type="entry name" value="FAD-bd_FR_type"/>
</dbReference>
<dbReference type="SUPFAM" id="SSF55856">
    <property type="entry name" value="Cytochrome b5-like heme/steroid binding domain"/>
    <property type="match status" value="1"/>
</dbReference>
<comment type="caution">
    <text evidence="9">The sequence shown here is derived from an EMBL/GenBank/DDBJ whole genome shotgun (WGS) entry which is preliminary data.</text>
</comment>
<gene>
    <name evidence="9" type="ORF">AB1Y20_010259</name>
</gene>
<evidence type="ECO:0000256" key="1">
    <source>
        <dbReference type="ARBA" id="ARBA00006105"/>
    </source>
</evidence>
<dbReference type="Pfam" id="PF00970">
    <property type="entry name" value="FAD_binding_6"/>
    <property type="match status" value="1"/>
</dbReference>
<accession>A0AB34K694</accession>
<evidence type="ECO:0000256" key="5">
    <source>
        <dbReference type="ARBA" id="ARBA00023004"/>
    </source>
</evidence>
<dbReference type="FunFam" id="3.10.120.10:FF:000001">
    <property type="entry name" value="Cytochrome b5 reductase 4"/>
    <property type="match status" value="1"/>
</dbReference>
<dbReference type="Pfam" id="PF00173">
    <property type="entry name" value="Cyt-b5"/>
    <property type="match status" value="1"/>
</dbReference>
<dbReference type="EMBL" id="JBGBPQ010000002">
    <property type="protein sequence ID" value="KAL1528937.1"/>
    <property type="molecule type" value="Genomic_DNA"/>
</dbReference>
<dbReference type="InterPro" id="IPR001433">
    <property type="entry name" value="OxRdtase_FAD/NAD-bd"/>
</dbReference>
<keyword evidence="4" id="KW-0560">Oxidoreductase</keyword>
<evidence type="ECO:0000259" key="7">
    <source>
        <dbReference type="PROSITE" id="PS50255"/>
    </source>
</evidence>
<evidence type="ECO:0000313" key="10">
    <source>
        <dbReference type="Proteomes" id="UP001515480"/>
    </source>
</evidence>
<sequence>MKARRKVPPVRAGFSQLHWMQKLARGGLSDGADPHRRVTLAELRSHNTRHDAWLAVRGRVYDVTEYLSFHPGGVEEVLRAAGDDATELFDEVHRWVNVEGMLGPLCVGVLDEAAREAEAEGALHPSEWRQLTVVETRPAGEDSKLLRFGLEPSQQLDLHVGEHLQLRVRRKGVSTKAESVIRSYTPVSLPSTRGSFELLVRRAEGGVASPALYDAAVGDAFDARGPRGHRVYGTYGASTFRLPLLPAAHAAHVVMLSAGSGVAPSVALLRALAAASSSLPLTLIHSSRDEAHVPALAEILPLVGSLPHAALRLALSEAASGRDDAPDGPGAERVCRAGRLTKDLFMQWAPAADKSVLVFICGPPVFNMEVAEWASDAGHAETNVHIF</sequence>
<evidence type="ECO:0000256" key="4">
    <source>
        <dbReference type="ARBA" id="ARBA00023002"/>
    </source>
</evidence>
<keyword evidence="2 6" id="KW-0349">Heme</keyword>
<dbReference type="GO" id="GO:0020037">
    <property type="term" value="F:heme binding"/>
    <property type="evidence" value="ECO:0007669"/>
    <property type="project" value="UniProtKB-UniRule"/>
</dbReference>
<comment type="similarity">
    <text evidence="1">Belongs to the flavoprotein pyridine nucleotide cytochrome reductase family.</text>
</comment>
<dbReference type="PROSITE" id="PS00191">
    <property type="entry name" value="CYTOCHROME_B5_1"/>
    <property type="match status" value="1"/>
</dbReference>
<dbReference type="PRINTS" id="PR00406">
    <property type="entry name" value="CYTB5RDTASE"/>
</dbReference>
<evidence type="ECO:0000256" key="2">
    <source>
        <dbReference type="ARBA" id="ARBA00022617"/>
    </source>
</evidence>
<dbReference type="InterPro" id="IPR018506">
    <property type="entry name" value="Cyt_B5_heme-BS"/>
</dbReference>
<evidence type="ECO:0000313" key="9">
    <source>
        <dbReference type="EMBL" id="KAL1528937.1"/>
    </source>
</evidence>
<organism evidence="9 10">
    <name type="scientific">Prymnesium parvum</name>
    <name type="common">Toxic golden alga</name>
    <dbReference type="NCBI Taxonomy" id="97485"/>
    <lineage>
        <taxon>Eukaryota</taxon>
        <taxon>Haptista</taxon>
        <taxon>Haptophyta</taxon>
        <taxon>Prymnesiophyceae</taxon>
        <taxon>Prymnesiales</taxon>
        <taxon>Prymnesiaceae</taxon>
        <taxon>Prymnesium</taxon>
    </lineage>
</organism>
<name>A0AB34K694_PRYPA</name>
<dbReference type="GO" id="GO:0005737">
    <property type="term" value="C:cytoplasm"/>
    <property type="evidence" value="ECO:0007669"/>
    <property type="project" value="TreeGrafter"/>
</dbReference>
<evidence type="ECO:0008006" key="11">
    <source>
        <dbReference type="Google" id="ProtNLM"/>
    </source>
</evidence>
<dbReference type="PANTHER" id="PTHR46237">
    <property type="entry name" value="CYTOCHROME B5 REDUCTASE 4 FAMILY MEMBER"/>
    <property type="match status" value="1"/>
</dbReference>
<dbReference type="GO" id="GO:0046872">
    <property type="term" value="F:metal ion binding"/>
    <property type="evidence" value="ECO:0007669"/>
    <property type="project" value="UniProtKB-UniRule"/>
</dbReference>
<dbReference type="InterPro" id="IPR017938">
    <property type="entry name" value="Riboflavin_synthase-like_b-brl"/>
</dbReference>
<dbReference type="SUPFAM" id="SSF63380">
    <property type="entry name" value="Riboflavin synthase domain-like"/>
    <property type="match status" value="1"/>
</dbReference>
<dbReference type="CDD" id="cd06183">
    <property type="entry name" value="cyt_b5_reduct_like"/>
    <property type="match status" value="1"/>
</dbReference>
<dbReference type="InterPro" id="IPR008333">
    <property type="entry name" value="Cbr1-like_FAD-bd_dom"/>
</dbReference>
<dbReference type="InterPro" id="IPR001199">
    <property type="entry name" value="Cyt_B5-like_heme/steroid-bd"/>
</dbReference>
<dbReference type="PANTHER" id="PTHR46237:SF1">
    <property type="entry name" value="CYTOCHROME B5 REDUCTASE 4"/>
    <property type="match status" value="1"/>
</dbReference>
<evidence type="ECO:0000256" key="6">
    <source>
        <dbReference type="RuleBase" id="RU362121"/>
    </source>
</evidence>
<dbReference type="InterPro" id="IPR051872">
    <property type="entry name" value="Cytochrome_b5/Flavoprotein_Rdt"/>
</dbReference>
<dbReference type="InterPro" id="IPR036400">
    <property type="entry name" value="Cyt_B5-like_heme/steroid_sf"/>
</dbReference>
<dbReference type="PROSITE" id="PS51384">
    <property type="entry name" value="FAD_FR"/>
    <property type="match status" value="1"/>
</dbReference>
<dbReference type="Gene3D" id="2.40.30.10">
    <property type="entry name" value="Translation factors"/>
    <property type="match status" value="1"/>
</dbReference>
<dbReference type="SMART" id="SM01117">
    <property type="entry name" value="Cyt-b5"/>
    <property type="match status" value="1"/>
</dbReference>
<dbReference type="Gene3D" id="3.10.120.10">
    <property type="entry name" value="Cytochrome b5-like heme/steroid binding domain"/>
    <property type="match status" value="1"/>
</dbReference>
<dbReference type="PROSITE" id="PS50255">
    <property type="entry name" value="CYTOCHROME_B5_2"/>
    <property type="match status" value="1"/>
</dbReference>
<dbReference type="AlphaFoldDB" id="A0AB34K694"/>
<dbReference type="Gene3D" id="3.40.50.80">
    <property type="entry name" value="Nucleotide-binding domain of ferredoxin-NADP reductase (FNR) module"/>
    <property type="match status" value="1"/>
</dbReference>
<proteinExistence type="inferred from homology"/>
<feature type="domain" description="FAD-binding FR-type" evidence="8">
    <location>
        <begin position="126"/>
        <end position="233"/>
    </location>
</feature>
<keyword evidence="3 6" id="KW-0479">Metal-binding</keyword>
<dbReference type="Proteomes" id="UP001515480">
    <property type="component" value="Unassembled WGS sequence"/>
</dbReference>
<reference evidence="9 10" key="1">
    <citation type="journal article" date="2024" name="Science">
        <title>Giant polyketide synthase enzymes in the biosynthesis of giant marine polyether toxins.</title>
        <authorList>
            <person name="Fallon T.R."/>
            <person name="Shende V.V."/>
            <person name="Wierzbicki I.H."/>
            <person name="Pendleton A.L."/>
            <person name="Watervoot N.F."/>
            <person name="Auber R.P."/>
            <person name="Gonzalez D.J."/>
            <person name="Wisecaver J.H."/>
            <person name="Moore B.S."/>
        </authorList>
    </citation>
    <scope>NUCLEOTIDE SEQUENCE [LARGE SCALE GENOMIC DNA]</scope>
    <source>
        <strain evidence="9 10">12B1</strain>
    </source>
</reference>
<dbReference type="Pfam" id="PF00175">
    <property type="entry name" value="NAD_binding_1"/>
    <property type="match status" value="1"/>
</dbReference>
<feature type="domain" description="Cytochrome b5 heme-binding" evidence="7">
    <location>
        <begin position="35"/>
        <end position="111"/>
    </location>
</feature>
<dbReference type="SUPFAM" id="SSF52343">
    <property type="entry name" value="Ferredoxin reductase-like, C-terminal NADP-linked domain"/>
    <property type="match status" value="1"/>
</dbReference>
<evidence type="ECO:0000256" key="3">
    <source>
        <dbReference type="ARBA" id="ARBA00022723"/>
    </source>
</evidence>
<dbReference type="GO" id="GO:0004128">
    <property type="term" value="F:cytochrome-b5 reductase activity, acting on NAD(P)H"/>
    <property type="evidence" value="ECO:0007669"/>
    <property type="project" value="TreeGrafter"/>
</dbReference>
<keyword evidence="5 6" id="KW-0408">Iron</keyword>
<comment type="similarity">
    <text evidence="6">Belongs to the cytochrome b5 family.</text>
</comment>
<dbReference type="PRINTS" id="PR00363">
    <property type="entry name" value="CYTOCHROMEB5"/>
</dbReference>
<protein>
    <recommendedName>
        <fullName evidence="11">Cytochrome-b5 reductase</fullName>
    </recommendedName>
</protein>
<keyword evidence="10" id="KW-1185">Reference proteome</keyword>
<dbReference type="InterPro" id="IPR039261">
    <property type="entry name" value="FNR_nucleotide-bd"/>
</dbReference>